<reference evidence="6" key="1">
    <citation type="submission" date="2024-02" db="UniProtKB">
        <authorList>
            <consortium name="WormBaseParasite"/>
        </authorList>
    </citation>
    <scope>IDENTIFICATION</scope>
</reference>
<feature type="region of interest" description="Disordered" evidence="3">
    <location>
        <begin position="209"/>
        <end position="244"/>
    </location>
</feature>
<evidence type="ECO:0000313" key="6">
    <source>
        <dbReference type="WBParaSite" id="MBELARI_LOCUS4883"/>
    </source>
</evidence>
<dbReference type="InterPro" id="IPR047275">
    <property type="entry name" value="KH-I_NOVA_rpt1"/>
</dbReference>
<feature type="domain" description="K Homology" evidence="4">
    <location>
        <begin position="126"/>
        <end position="202"/>
    </location>
</feature>
<feature type="region of interest" description="Disordered" evidence="3">
    <location>
        <begin position="1"/>
        <end position="34"/>
    </location>
</feature>
<dbReference type="WBParaSite" id="MBELARI_LOCUS4883">
    <property type="protein sequence ID" value="MBELARI_LOCUS4883"/>
    <property type="gene ID" value="MBELARI_LOCUS4883"/>
</dbReference>
<dbReference type="Pfam" id="PF00013">
    <property type="entry name" value="KH_1"/>
    <property type="match status" value="3"/>
</dbReference>
<sequence>MSDDLEVKENLKRTHDESNGPASKRAHISDKDDDDTVQVKVLIPSAAVGAIIGKGGETMRNLKNDSKCRVQMSKNQEVYPGTNERICLVKGKVSHAMIVIESLAEKIRDKVEGVTRDPFDHKDTPRAQEIKLLMPNTSAGMVIGKSGASIKEIRDGCGCQIQVFPKSGSVEAKNSVERVVTVAHEDVSKLMEAVQRVLEKVAADPMHAQPVDSKDHENFGIGPPTGNTGGFGSSNQNAGGFGGNQNFGGNKFNGTGNTMQFNPMQGLGNNELLQFLDSLQSTLRTSGFNEAAVAEVMQAMQILAKYNIMGLGLGLGVAAMAQMRSGNESSNYGMQQSQFGSTQNLDNSFSSGMGGTGTNAGGQCWGYSASQLGQQQQQQPQNQQQTTTLGRLNNVDAGGFASTVMVERFASTEGNTELEVPDAVVGAILGPKARTLVEIQQKTGCKVVVHRSGDGDSDVSEGKRLVSLTGDRDQMKNARKLIEKIINDFQQRRKEVQH</sequence>
<evidence type="ECO:0000313" key="5">
    <source>
        <dbReference type="Proteomes" id="UP000887575"/>
    </source>
</evidence>
<dbReference type="PROSITE" id="PS50084">
    <property type="entry name" value="KH_TYPE_1"/>
    <property type="match status" value="3"/>
</dbReference>
<evidence type="ECO:0000259" key="4">
    <source>
        <dbReference type="SMART" id="SM00322"/>
    </source>
</evidence>
<dbReference type="GO" id="GO:0003723">
    <property type="term" value="F:RNA binding"/>
    <property type="evidence" value="ECO:0007669"/>
    <property type="project" value="UniProtKB-UniRule"/>
</dbReference>
<dbReference type="CDD" id="cd00105">
    <property type="entry name" value="KH-I"/>
    <property type="match status" value="1"/>
</dbReference>
<dbReference type="SUPFAM" id="SSF54791">
    <property type="entry name" value="Eukaryotic type KH-domain (KH-domain type I)"/>
    <property type="match status" value="3"/>
</dbReference>
<feature type="compositionally biased region" description="Basic and acidic residues" evidence="3">
    <location>
        <begin position="1"/>
        <end position="18"/>
    </location>
</feature>
<name>A0AAF3J9J8_9BILA</name>
<evidence type="ECO:0000256" key="3">
    <source>
        <dbReference type="SAM" id="MobiDB-lite"/>
    </source>
</evidence>
<dbReference type="InterPro" id="IPR004088">
    <property type="entry name" value="KH_dom_type_1"/>
</dbReference>
<evidence type="ECO:0000256" key="1">
    <source>
        <dbReference type="ARBA" id="ARBA00022737"/>
    </source>
</evidence>
<accession>A0AAF3J9J8</accession>
<dbReference type="InterPro" id="IPR004087">
    <property type="entry name" value="KH_dom"/>
</dbReference>
<feature type="domain" description="K Homology" evidence="4">
    <location>
        <begin position="412"/>
        <end position="487"/>
    </location>
</feature>
<dbReference type="PANTHER" id="PTHR10288">
    <property type="entry name" value="KH DOMAIN CONTAINING RNA BINDING PROTEIN"/>
    <property type="match status" value="1"/>
</dbReference>
<dbReference type="Proteomes" id="UP000887575">
    <property type="component" value="Unassembled WGS sequence"/>
</dbReference>
<proteinExistence type="predicted"/>
<evidence type="ECO:0000256" key="2">
    <source>
        <dbReference type="PROSITE-ProRule" id="PRU00117"/>
    </source>
</evidence>
<feature type="domain" description="K Homology" evidence="4">
    <location>
        <begin position="35"/>
        <end position="108"/>
    </location>
</feature>
<organism evidence="5 6">
    <name type="scientific">Mesorhabditis belari</name>
    <dbReference type="NCBI Taxonomy" id="2138241"/>
    <lineage>
        <taxon>Eukaryota</taxon>
        <taxon>Metazoa</taxon>
        <taxon>Ecdysozoa</taxon>
        <taxon>Nematoda</taxon>
        <taxon>Chromadorea</taxon>
        <taxon>Rhabditida</taxon>
        <taxon>Rhabditina</taxon>
        <taxon>Rhabditomorpha</taxon>
        <taxon>Rhabditoidea</taxon>
        <taxon>Rhabditidae</taxon>
        <taxon>Mesorhabditinae</taxon>
        <taxon>Mesorhabditis</taxon>
    </lineage>
</organism>
<keyword evidence="2" id="KW-0694">RNA-binding</keyword>
<protein>
    <submittedName>
        <fullName evidence="6">K Homology domain-containing protein</fullName>
    </submittedName>
</protein>
<dbReference type="SMART" id="SM00322">
    <property type="entry name" value="KH"/>
    <property type="match status" value="3"/>
</dbReference>
<keyword evidence="5" id="KW-1185">Reference proteome</keyword>
<dbReference type="AlphaFoldDB" id="A0AAF3J9J8"/>
<keyword evidence="1" id="KW-0677">Repeat</keyword>
<dbReference type="Gene3D" id="3.30.1370.10">
    <property type="entry name" value="K Homology domain, type 1"/>
    <property type="match status" value="3"/>
</dbReference>
<dbReference type="CDD" id="cd22435">
    <property type="entry name" value="KH-I_NOVA_rpt1"/>
    <property type="match status" value="1"/>
</dbReference>
<dbReference type="InterPro" id="IPR036612">
    <property type="entry name" value="KH_dom_type_1_sf"/>
</dbReference>